<dbReference type="PANTHER" id="PTHR11319">
    <property type="entry name" value="G PROTEIN-COUPLED RECEPTOR-RELATED"/>
    <property type="match status" value="1"/>
</dbReference>
<dbReference type="OrthoDB" id="10035969at2759"/>
<keyword evidence="6 8" id="KW-0472">Membrane</keyword>
<feature type="transmembrane region" description="Helical" evidence="8">
    <location>
        <begin position="475"/>
        <end position="492"/>
    </location>
</feature>
<keyword evidence="4" id="KW-0964">Secreted</keyword>
<feature type="transmembrane region" description="Helical" evidence="8">
    <location>
        <begin position="551"/>
        <end position="569"/>
    </location>
</feature>
<sequence>MQISDCLFLYGMSAIGGAIYIAGQGNYNIQNSKFINNKALTNGGAIFAQNFQSIYIVESTFKDCQAQVGGAIYIENQQILTILSSKFINNQALNSVNQNNQQKNQGSGGSIYHSCEAITLNCQLIFNGSNQFLENHADVQGGALFWDSVEPYLLEQPQFKQNTAIYYALKDNYGQIVGSDSKSKVIISFITDNLNSEQSKYPPNIEGQTEFLFDQGVTIVKDTNLIGTPGQQYVIKFQTDALETLKQQNQILKRSSLFSPTNLDINLELNFRQCLVGEYFTVAGKCIQCEVGYSLIEMNEPGSCMDCKSDRAICLGGSHIGPLPGYWRMNVNSSTFIKCRQEKACLGMIDPNNNPLGECERGYQGVLCADCQINYYQNILYQCEKCPEIWRDLIKLISVMIAIVLISVLMIRNSLKTQTNLETLQWSILFLLSNVQRLKMNKGYTLIQRSFVRVILTRLTINLLLFQAFLFGEQVFHYSIIFSYINFLFFNVKKQPFYTQALNDIESISLISQLAFIFVGLFFLLNKSQDWIDQNPDQSKGAVTLSREAEITLFICILVINLLFIVFWIKEVIIELKQYLREKMPKLYIQLFLCNNDSLFQSQVQKYQDKQGNLRFYELIKREIENDRRAIRSGNFILKKNISQKINNYLSNEQIIQIVNKKALLSILTNQTAKSNLIQTFDENKANNNHKNLTIKKSVSINPHLSIYDQNSKDPFVREKLNFLIESDAQYTSEQLLLDNLEQFTEENKELNYWQNPPNSNGNIKVQNDYNTVQIAKQKSYLIQGTEIDITEKQLQLNYKQDERIILKDIIKIGNSLIRHNQIPNENQLVNDQSIANKTYQAFDENDSLKVIQEEESLNDLEPQIDFFSKQDKQKHYETEDIAIEEILNDIEIITDDDQ</sequence>
<evidence type="ECO:0000256" key="3">
    <source>
        <dbReference type="ARBA" id="ARBA00004613"/>
    </source>
</evidence>
<evidence type="ECO:0000256" key="4">
    <source>
        <dbReference type="ARBA" id="ARBA00022525"/>
    </source>
</evidence>
<dbReference type="Proteomes" id="UP000039865">
    <property type="component" value="Unassembled WGS sequence"/>
</dbReference>
<dbReference type="SUPFAM" id="SSF51126">
    <property type="entry name" value="Pectin lyase-like"/>
    <property type="match status" value="1"/>
</dbReference>
<dbReference type="EMBL" id="CCKQ01001126">
    <property type="protein sequence ID" value="CDW72226.1"/>
    <property type="molecule type" value="Genomic_DNA"/>
</dbReference>
<comment type="subcellular location">
    <subcellularLocation>
        <location evidence="1">Cell envelope</location>
    </subcellularLocation>
    <subcellularLocation>
        <location evidence="2">Cell outer membrane</location>
    </subcellularLocation>
    <subcellularLocation>
        <location evidence="3">Secreted</location>
    </subcellularLocation>
</comment>
<keyword evidence="10" id="KW-1185">Reference proteome</keyword>
<name>A0A077ZUU2_STYLE</name>
<proteinExistence type="predicted"/>
<feature type="transmembrane region" description="Helical" evidence="8">
    <location>
        <begin position="504"/>
        <end position="525"/>
    </location>
</feature>
<feature type="transmembrane region" description="Helical" evidence="8">
    <location>
        <begin position="393"/>
        <end position="411"/>
    </location>
</feature>
<accession>A0A077ZUU2</accession>
<keyword evidence="8" id="KW-1133">Transmembrane helix</keyword>
<dbReference type="GO" id="GO:0005576">
    <property type="term" value="C:extracellular region"/>
    <property type="evidence" value="ECO:0007669"/>
    <property type="project" value="UniProtKB-SubCell"/>
</dbReference>
<reference evidence="9 10" key="1">
    <citation type="submission" date="2014-06" db="EMBL/GenBank/DDBJ databases">
        <authorList>
            <person name="Swart Estienne"/>
        </authorList>
    </citation>
    <scope>NUCLEOTIDE SEQUENCE [LARGE SCALE GENOMIC DNA]</scope>
    <source>
        <strain evidence="9 10">130c</strain>
    </source>
</reference>
<evidence type="ECO:0000313" key="10">
    <source>
        <dbReference type="Proteomes" id="UP000039865"/>
    </source>
</evidence>
<evidence type="ECO:0000256" key="6">
    <source>
        <dbReference type="ARBA" id="ARBA00023136"/>
    </source>
</evidence>
<keyword evidence="5" id="KW-0732">Signal</keyword>
<evidence type="ECO:0000256" key="7">
    <source>
        <dbReference type="ARBA" id="ARBA00023237"/>
    </source>
</evidence>
<evidence type="ECO:0008006" key="11">
    <source>
        <dbReference type="Google" id="ProtNLM"/>
    </source>
</evidence>
<dbReference type="OMA" id="INQCANI"/>
<feature type="transmembrane region" description="Helical" evidence="8">
    <location>
        <begin position="450"/>
        <end position="469"/>
    </location>
</feature>
<dbReference type="AlphaFoldDB" id="A0A077ZUU2"/>
<evidence type="ECO:0000256" key="2">
    <source>
        <dbReference type="ARBA" id="ARBA00004442"/>
    </source>
</evidence>
<evidence type="ECO:0000313" key="9">
    <source>
        <dbReference type="EMBL" id="CDW72226.1"/>
    </source>
</evidence>
<organism evidence="9 10">
    <name type="scientific">Stylonychia lemnae</name>
    <name type="common">Ciliate</name>
    <dbReference type="NCBI Taxonomy" id="5949"/>
    <lineage>
        <taxon>Eukaryota</taxon>
        <taxon>Sar</taxon>
        <taxon>Alveolata</taxon>
        <taxon>Ciliophora</taxon>
        <taxon>Intramacronucleata</taxon>
        <taxon>Spirotrichea</taxon>
        <taxon>Stichotrichia</taxon>
        <taxon>Sporadotrichida</taxon>
        <taxon>Oxytrichidae</taxon>
        <taxon>Stylonychinae</taxon>
        <taxon>Stylonychia</taxon>
    </lineage>
</organism>
<dbReference type="InParanoid" id="A0A077ZUU2"/>
<evidence type="ECO:0000256" key="8">
    <source>
        <dbReference type="SAM" id="Phobius"/>
    </source>
</evidence>
<dbReference type="InterPro" id="IPR003368">
    <property type="entry name" value="POMP_repeat"/>
</dbReference>
<keyword evidence="8" id="KW-0812">Transmembrane</keyword>
<dbReference type="InterPro" id="IPR011050">
    <property type="entry name" value="Pectin_lyase_fold/virulence"/>
</dbReference>
<keyword evidence="7" id="KW-0998">Cell outer membrane</keyword>
<evidence type="ECO:0000256" key="5">
    <source>
        <dbReference type="ARBA" id="ARBA00022729"/>
    </source>
</evidence>
<dbReference type="NCBIfam" id="TIGR01376">
    <property type="entry name" value="POMP_repeat"/>
    <property type="match status" value="1"/>
</dbReference>
<evidence type="ECO:0000256" key="1">
    <source>
        <dbReference type="ARBA" id="ARBA00004196"/>
    </source>
</evidence>
<dbReference type="PANTHER" id="PTHR11319:SF35">
    <property type="entry name" value="OUTER MEMBRANE PROTEIN PMPC-RELATED"/>
    <property type="match status" value="1"/>
</dbReference>
<protein>
    <recommendedName>
        <fullName evidence="11">Transmembrane protein</fullName>
    </recommendedName>
</protein>
<feature type="transmembrane region" description="Helical" evidence="8">
    <location>
        <begin position="7"/>
        <end position="23"/>
    </location>
</feature>
<gene>
    <name evidence="9" type="primary">Contig10148.g10849</name>
    <name evidence="9" type="ORF">STYLEM_1183</name>
</gene>